<accession>A9UXP4</accession>
<feature type="transmembrane region" description="Helical" evidence="6">
    <location>
        <begin position="60"/>
        <end position="80"/>
    </location>
</feature>
<proteinExistence type="predicted"/>
<dbReference type="eggNOG" id="KOG1607">
    <property type="taxonomic scope" value="Eukaryota"/>
</dbReference>
<dbReference type="GeneID" id="5890406"/>
<dbReference type="InterPro" id="IPR006634">
    <property type="entry name" value="TLC-dom"/>
</dbReference>
<dbReference type="PROSITE" id="PS50922">
    <property type="entry name" value="TLC"/>
    <property type="match status" value="1"/>
</dbReference>
<evidence type="ECO:0000256" key="4">
    <source>
        <dbReference type="ARBA" id="ARBA00023136"/>
    </source>
</evidence>
<sequence>MFVTCYSISTKDGYWANSRLCWEAEQTASLETESYYVAELAYYVSGIFIHVFLDQPLKDYWVMFSHHVITILLIYCSYVFGYQRVGMLVLLCHDVSDIFLDYAKCFHYLDLDMLSTLTFVNMLISWVLYRLYYYPTIAINSAMFESIEEGPKPKFHELFCIWLSLLQILHVYWFGLMLDVARRRLFEGEIEDVRDDEAVKRQSSQRKPKTH</sequence>
<keyword evidence="9" id="KW-1185">Reference proteome</keyword>
<comment type="subcellular location">
    <subcellularLocation>
        <location evidence="1">Membrane</location>
        <topology evidence="1">Multi-pass membrane protein</topology>
    </subcellularLocation>
</comment>
<feature type="domain" description="TLC" evidence="7">
    <location>
        <begin position="1"/>
        <end position="186"/>
    </location>
</feature>
<evidence type="ECO:0000256" key="6">
    <source>
        <dbReference type="SAM" id="Phobius"/>
    </source>
</evidence>
<dbReference type="RefSeq" id="XP_001745146.1">
    <property type="nucleotide sequence ID" value="XM_001745094.1"/>
</dbReference>
<dbReference type="Proteomes" id="UP000001357">
    <property type="component" value="Unassembled WGS sequence"/>
</dbReference>
<dbReference type="EMBL" id="CH991549">
    <property type="protein sequence ID" value="EDQ89724.1"/>
    <property type="molecule type" value="Genomic_DNA"/>
</dbReference>
<evidence type="ECO:0000256" key="5">
    <source>
        <dbReference type="PROSITE-ProRule" id="PRU00205"/>
    </source>
</evidence>
<keyword evidence="3 6" id="KW-1133">Transmembrane helix</keyword>
<dbReference type="PANTHER" id="PTHR12560:SF0">
    <property type="entry name" value="LD18904P"/>
    <property type="match status" value="1"/>
</dbReference>
<reference evidence="8 9" key="1">
    <citation type="journal article" date="2008" name="Nature">
        <title>The genome of the choanoflagellate Monosiga brevicollis and the origin of metazoans.</title>
        <authorList>
            <consortium name="JGI Sequencing"/>
            <person name="King N."/>
            <person name="Westbrook M.J."/>
            <person name="Young S.L."/>
            <person name="Kuo A."/>
            <person name="Abedin M."/>
            <person name="Chapman J."/>
            <person name="Fairclough S."/>
            <person name="Hellsten U."/>
            <person name="Isogai Y."/>
            <person name="Letunic I."/>
            <person name="Marr M."/>
            <person name="Pincus D."/>
            <person name="Putnam N."/>
            <person name="Rokas A."/>
            <person name="Wright K.J."/>
            <person name="Zuzow R."/>
            <person name="Dirks W."/>
            <person name="Good M."/>
            <person name="Goodstein D."/>
            <person name="Lemons D."/>
            <person name="Li W."/>
            <person name="Lyons J.B."/>
            <person name="Morris A."/>
            <person name="Nichols S."/>
            <person name="Richter D.J."/>
            <person name="Salamov A."/>
            <person name="Bork P."/>
            <person name="Lim W.A."/>
            <person name="Manning G."/>
            <person name="Miller W.T."/>
            <person name="McGinnis W."/>
            <person name="Shapiro H."/>
            <person name="Tjian R."/>
            <person name="Grigoriev I.V."/>
            <person name="Rokhsar D."/>
        </authorList>
    </citation>
    <scope>NUCLEOTIDE SEQUENCE [LARGE SCALE GENOMIC DNA]</scope>
    <source>
        <strain evidence="9">MX1 / ATCC 50154</strain>
    </source>
</reference>
<protein>
    <recommendedName>
        <fullName evidence="7">TLC domain-containing protein</fullName>
    </recommendedName>
</protein>
<dbReference type="GO" id="GO:0016020">
    <property type="term" value="C:membrane"/>
    <property type="evidence" value="ECO:0007669"/>
    <property type="project" value="UniProtKB-SubCell"/>
</dbReference>
<gene>
    <name evidence="8" type="ORF">MONBRDRAFT_20758</name>
</gene>
<evidence type="ECO:0000256" key="2">
    <source>
        <dbReference type="ARBA" id="ARBA00022692"/>
    </source>
</evidence>
<evidence type="ECO:0000313" key="8">
    <source>
        <dbReference type="EMBL" id="EDQ89724.1"/>
    </source>
</evidence>
<evidence type="ECO:0000313" key="9">
    <source>
        <dbReference type="Proteomes" id="UP000001357"/>
    </source>
</evidence>
<dbReference type="PIRSF" id="PIRSF005225">
    <property type="entry name" value="LAG1_LAC1"/>
    <property type="match status" value="1"/>
</dbReference>
<evidence type="ECO:0000256" key="1">
    <source>
        <dbReference type="ARBA" id="ARBA00004141"/>
    </source>
</evidence>
<feature type="transmembrane region" description="Helical" evidence="6">
    <location>
        <begin position="113"/>
        <end position="134"/>
    </location>
</feature>
<dbReference type="InParanoid" id="A9UXP4"/>
<dbReference type="GO" id="GO:0050291">
    <property type="term" value="F:sphingosine N-acyltransferase activity"/>
    <property type="evidence" value="ECO:0000318"/>
    <property type="project" value="GO_Central"/>
</dbReference>
<dbReference type="FunCoup" id="A9UXP4">
    <property type="interactions" value="1343"/>
</dbReference>
<dbReference type="STRING" id="81824.A9UXP4"/>
<evidence type="ECO:0000259" key="7">
    <source>
        <dbReference type="PROSITE" id="PS50922"/>
    </source>
</evidence>
<keyword evidence="2 5" id="KW-0812">Transmembrane</keyword>
<dbReference type="Pfam" id="PF03798">
    <property type="entry name" value="TRAM_LAG1_CLN8"/>
    <property type="match status" value="1"/>
</dbReference>
<dbReference type="GO" id="GO:0046513">
    <property type="term" value="P:ceramide biosynthetic process"/>
    <property type="evidence" value="ECO:0000318"/>
    <property type="project" value="GO_Central"/>
</dbReference>
<dbReference type="OMA" id="KICTEPH"/>
<name>A9UXP4_MONBE</name>
<dbReference type="AlphaFoldDB" id="A9UXP4"/>
<keyword evidence="4 5" id="KW-0472">Membrane</keyword>
<feature type="transmembrane region" description="Helical" evidence="6">
    <location>
        <begin position="35"/>
        <end position="53"/>
    </location>
</feature>
<feature type="transmembrane region" description="Helical" evidence="6">
    <location>
        <begin position="155"/>
        <end position="175"/>
    </location>
</feature>
<dbReference type="SMART" id="SM00724">
    <property type="entry name" value="TLC"/>
    <property type="match status" value="1"/>
</dbReference>
<dbReference type="KEGG" id="mbr:MONBRDRAFT_20758"/>
<evidence type="ECO:0000256" key="3">
    <source>
        <dbReference type="ARBA" id="ARBA00022989"/>
    </source>
</evidence>
<organism evidence="8 9">
    <name type="scientific">Monosiga brevicollis</name>
    <name type="common">Choanoflagellate</name>
    <dbReference type="NCBI Taxonomy" id="81824"/>
    <lineage>
        <taxon>Eukaryota</taxon>
        <taxon>Choanoflagellata</taxon>
        <taxon>Craspedida</taxon>
        <taxon>Salpingoecidae</taxon>
        <taxon>Monosiga</taxon>
    </lineage>
</organism>
<dbReference type="PANTHER" id="PTHR12560">
    <property type="entry name" value="LONGEVITY ASSURANCE FACTOR 1 LAG1"/>
    <property type="match status" value="1"/>
</dbReference>
<dbReference type="InterPro" id="IPR016439">
    <property type="entry name" value="Lag1/Lac1-like"/>
</dbReference>